<proteinExistence type="predicted"/>
<comment type="caution">
    <text evidence="2">The sequence shown here is derived from an EMBL/GenBank/DDBJ whole genome shotgun (WGS) entry which is preliminary data.</text>
</comment>
<keyword evidence="3" id="KW-1185">Reference proteome</keyword>
<dbReference type="AlphaFoldDB" id="A0A225URI3"/>
<evidence type="ECO:0000313" key="2">
    <source>
        <dbReference type="EMBL" id="OWY95715.1"/>
    </source>
</evidence>
<reference evidence="3" key="1">
    <citation type="submission" date="2017-03" db="EMBL/GenBank/DDBJ databases">
        <title>Phytopthora megakarya and P. palmivora, two closely related causual agents of cacao black pod achieved similar genome size and gene model numbers by different mechanisms.</title>
        <authorList>
            <person name="Ali S."/>
            <person name="Shao J."/>
            <person name="Larry D.J."/>
            <person name="Kronmiller B."/>
            <person name="Shen D."/>
            <person name="Strem M.D."/>
            <person name="Melnick R.L."/>
            <person name="Guiltinan M.J."/>
            <person name="Tyler B.M."/>
            <person name="Meinhardt L.W."/>
            <person name="Bailey B.A."/>
        </authorList>
    </citation>
    <scope>NUCLEOTIDE SEQUENCE [LARGE SCALE GENOMIC DNA]</scope>
    <source>
        <strain evidence="3">zdho120</strain>
    </source>
</reference>
<organism evidence="2 3">
    <name type="scientific">Phytophthora megakarya</name>
    <dbReference type="NCBI Taxonomy" id="4795"/>
    <lineage>
        <taxon>Eukaryota</taxon>
        <taxon>Sar</taxon>
        <taxon>Stramenopiles</taxon>
        <taxon>Oomycota</taxon>
        <taxon>Peronosporomycetes</taxon>
        <taxon>Peronosporales</taxon>
        <taxon>Peronosporaceae</taxon>
        <taxon>Phytophthora</taxon>
    </lineage>
</organism>
<dbReference type="OrthoDB" id="10613375at2759"/>
<keyword evidence="1" id="KW-0812">Transmembrane</keyword>
<accession>A0A225URI3</accession>
<keyword evidence="1" id="KW-1133">Transmembrane helix</keyword>
<protein>
    <submittedName>
        <fullName evidence="2">Uncharacterized protein</fullName>
    </submittedName>
</protein>
<sequence length="71" mass="7369">MQSVQHSPLLRSLSTQLKKNPSTLTTKNVETIGEVAVKSSGIKLGYGEGMILAAGVLMLILIALGLASDSS</sequence>
<dbReference type="Proteomes" id="UP000198211">
    <property type="component" value="Unassembled WGS sequence"/>
</dbReference>
<keyword evidence="1" id="KW-0472">Membrane</keyword>
<evidence type="ECO:0000313" key="3">
    <source>
        <dbReference type="Proteomes" id="UP000198211"/>
    </source>
</evidence>
<dbReference type="EMBL" id="NBNE01012576">
    <property type="protein sequence ID" value="OWY95715.1"/>
    <property type="molecule type" value="Genomic_DNA"/>
</dbReference>
<gene>
    <name evidence="2" type="ORF">PHMEG_00034209</name>
</gene>
<name>A0A225URI3_9STRA</name>
<feature type="transmembrane region" description="Helical" evidence="1">
    <location>
        <begin position="49"/>
        <end position="67"/>
    </location>
</feature>
<evidence type="ECO:0000256" key="1">
    <source>
        <dbReference type="SAM" id="Phobius"/>
    </source>
</evidence>